<dbReference type="GO" id="GO:0005634">
    <property type="term" value="C:nucleus"/>
    <property type="evidence" value="ECO:0007669"/>
    <property type="project" value="TreeGrafter"/>
</dbReference>
<sequence length="707" mass="78704">MPGVPSNKACERCKKRHLKCDETRPHCQRCSTAGVQCPGYVQTRKFIDQGASVRRRYAPYQDGNLRPHAPRAADDIAGDPAPVHRNLDHPSNVSLRSEVAPADWQSDRMNQAEMHSPMHDLRIRSTAGPYPAGFANQVANYAPVETGPADAGLSQSRSASSRSIGPSPVPNALHEGFNQLGNVYSDSRQKPLSPNAGLAQSSPSQRSEREEFQDIFSELMTGTEHEIAFLIRHYSETLGPWLDLSDSNKFFGAFVPIRAINDPFLRFAIAALSAKHLGRMKGAVLHVGSGMFTSPATMETYPNSAQVDWFLKAANYYYLAASHMNASVSDAYTSVSSSAVLESPIEIVRRWLNLHTRQPRSQTLMEEQAATEFWKKTENLLAAATVLTLYKLLDESGDNWQSQLRGIAPLFDTILELHHQTSTHSTFSHGTAASFWNLARQDYLSSYYTRLPPHFNHQNLPLWRASGLPIDDQGNVLSSDNSPIPRLSPEDLSANSLIWLLNKVISFLADSKKSQLEQWAGQTPIPSPPAVTTTSSSSNSSTTHPTTSTWLKLQFEFQSWLERIPETFRPCLRLQHPKDLPFPEIFYSLTSCAAAMQQYHFGRLALALNRPPDAVSGPSTAFDRLQGYRELMKEADYRCKEICGIALGRPQSAARIYMVPLLYAVGQCFERAEERDIVRDLLRGVEADLGLGTGEQVRKLQTAWCQT</sequence>
<feature type="region of interest" description="Disordered" evidence="5">
    <location>
        <begin position="519"/>
        <end position="546"/>
    </location>
</feature>
<proteinExistence type="predicted"/>
<comment type="caution">
    <text evidence="7">The sequence shown here is derived from an EMBL/GenBank/DDBJ whole genome shotgun (WGS) entry which is preliminary data.</text>
</comment>
<dbReference type="InterPro" id="IPR001138">
    <property type="entry name" value="Zn2Cys6_DnaBD"/>
</dbReference>
<reference evidence="7 8" key="1">
    <citation type="submission" date="2016-12" db="EMBL/GenBank/DDBJ databases">
        <title>The genomes of Aspergillus section Nigri reveals drivers in fungal speciation.</title>
        <authorList>
            <consortium name="DOE Joint Genome Institute"/>
            <person name="Vesth T.C."/>
            <person name="Nybo J."/>
            <person name="Theobald S."/>
            <person name="Brandl J."/>
            <person name="Frisvad J.C."/>
            <person name="Nielsen K.F."/>
            <person name="Lyhne E.K."/>
            <person name="Kogle M.E."/>
            <person name="Kuo A."/>
            <person name="Riley R."/>
            <person name="Clum A."/>
            <person name="Nolan M."/>
            <person name="Lipzen A."/>
            <person name="Salamov A."/>
            <person name="Henrissat B."/>
            <person name="Wiebenga A."/>
            <person name="De Vries R.P."/>
            <person name="Grigoriev I.V."/>
            <person name="Mortensen U.H."/>
            <person name="Andersen M.R."/>
            <person name="Baker S.E."/>
        </authorList>
    </citation>
    <scope>NUCLEOTIDE SEQUENCE [LARGE SCALE GENOMIC DNA]</scope>
    <source>
        <strain evidence="7 8">IBT 23096</strain>
    </source>
</reference>
<keyword evidence="3" id="KW-0804">Transcription</keyword>
<dbReference type="AlphaFoldDB" id="A0A2I2GAU0"/>
<dbReference type="Proteomes" id="UP000234275">
    <property type="component" value="Unassembled WGS sequence"/>
</dbReference>
<organism evidence="7 8">
    <name type="scientific">Aspergillus steynii IBT 23096</name>
    <dbReference type="NCBI Taxonomy" id="1392250"/>
    <lineage>
        <taxon>Eukaryota</taxon>
        <taxon>Fungi</taxon>
        <taxon>Dikarya</taxon>
        <taxon>Ascomycota</taxon>
        <taxon>Pezizomycotina</taxon>
        <taxon>Eurotiomycetes</taxon>
        <taxon>Eurotiomycetidae</taxon>
        <taxon>Eurotiales</taxon>
        <taxon>Aspergillaceae</taxon>
        <taxon>Aspergillus</taxon>
        <taxon>Aspergillus subgen. Circumdati</taxon>
    </lineage>
</organism>
<dbReference type="PANTHER" id="PTHR37534">
    <property type="entry name" value="TRANSCRIPTIONAL ACTIVATOR PROTEIN UGA3"/>
    <property type="match status" value="1"/>
</dbReference>
<dbReference type="Gene3D" id="4.10.240.10">
    <property type="entry name" value="Zn(2)-C6 fungal-type DNA-binding domain"/>
    <property type="match status" value="1"/>
</dbReference>
<evidence type="ECO:0000256" key="1">
    <source>
        <dbReference type="ARBA" id="ARBA00023015"/>
    </source>
</evidence>
<evidence type="ECO:0000256" key="2">
    <source>
        <dbReference type="ARBA" id="ARBA00023125"/>
    </source>
</evidence>
<dbReference type="CDD" id="cd00067">
    <property type="entry name" value="GAL4"/>
    <property type="match status" value="1"/>
</dbReference>
<keyword evidence="1" id="KW-0805">Transcription regulation</keyword>
<feature type="compositionally biased region" description="Low complexity" evidence="5">
    <location>
        <begin position="151"/>
        <end position="166"/>
    </location>
</feature>
<evidence type="ECO:0000313" key="7">
    <source>
        <dbReference type="EMBL" id="PLB50004.1"/>
    </source>
</evidence>
<name>A0A2I2GAU0_9EURO</name>
<dbReference type="Pfam" id="PF00172">
    <property type="entry name" value="Zn_clus"/>
    <property type="match status" value="1"/>
</dbReference>
<dbReference type="VEuPathDB" id="FungiDB:P170DRAFT_435257"/>
<feature type="compositionally biased region" description="Low complexity" evidence="5">
    <location>
        <begin position="530"/>
        <end position="546"/>
    </location>
</feature>
<dbReference type="GO" id="GO:0045944">
    <property type="term" value="P:positive regulation of transcription by RNA polymerase II"/>
    <property type="evidence" value="ECO:0007669"/>
    <property type="project" value="TreeGrafter"/>
</dbReference>
<keyword evidence="8" id="KW-1185">Reference proteome</keyword>
<dbReference type="EMBL" id="MSFO01000003">
    <property type="protein sequence ID" value="PLB50004.1"/>
    <property type="molecule type" value="Genomic_DNA"/>
</dbReference>
<keyword evidence="4" id="KW-0539">Nucleus</keyword>
<evidence type="ECO:0000313" key="8">
    <source>
        <dbReference type="Proteomes" id="UP000234275"/>
    </source>
</evidence>
<gene>
    <name evidence="7" type="ORF">P170DRAFT_435257</name>
</gene>
<evidence type="ECO:0000256" key="4">
    <source>
        <dbReference type="ARBA" id="ARBA00023242"/>
    </source>
</evidence>
<dbReference type="GeneID" id="36556599"/>
<accession>A0A2I2GAU0</accession>
<feature type="region of interest" description="Disordered" evidence="5">
    <location>
        <begin position="146"/>
        <end position="211"/>
    </location>
</feature>
<feature type="domain" description="Zn(2)-C6 fungal-type" evidence="6">
    <location>
        <begin position="9"/>
        <end position="37"/>
    </location>
</feature>
<dbReference type="GO" id="GO:0000976">
    <property type="term" value="F:transcription cis-regulatory region binding"/>
    <property type="evidence" value="ECO:0007669"/>
    <property type="project" value="TreeGrafter"/>
</dbReference>
<keyword evidence="2" id="KW-0238">DNA-binding</keyword>
<dbReference type="PROSITE" id="PS00463">
    <property type="entry name" value="ZN2_CY6_FUNGAL_1"/>
    <property type="match status" value="1"/>
</dbReference>
<evidence type="ECO:0000256" key="3">
    <source>
        <dbReference type="ARBA" id="ARBA00023163"/>
    </source>
</evidence>
<evidence type="ECO:0000256" key="5">
    <source>
        <dbReference type="SAM" id="MobiDB-lite"/>
    </source>
</evidence>
<dbReference type="RefSeq" id="XP_024705306.1">
    <property type="nucleotide sequence ID" value="XM_024848900.1"/>
</dbReference>
<dbReference type="SUPFAM" id="SSF57701">
    <property type="entry name" value="Zn2/Cys6 DNA-binding domain"/>
    <property type="match status" value="1"/>
</dbReference>
<dbReference type="STRING" id="1392250.A0A2I2GAU0"/>
<dbReference type="SMART" id="SM00066">
    <property type="entry name" value="GAL4"/>
    <property type="match status" value="1"/>
</dbReference>
<dbReference type="InterPro" id="IPR036864">
    <property type="entry name" value="Zn2-C6_fun-type_DNA-bd_sf"/>
</dbReference>
<feature type="compositionally biased region" description="Polar residues" evidence="5">
    <location>
        <begin position="179"/>
        <end position="192"/>
    </location>
</feature>
<evidence type="ECO:0000259" key="6">
    <source>
        <dbReference type="PROSITE" id="PS50048"/>
    </source>
</evidence>
<protein>
    <submittedName>
        <fullName evidence="7">C6 finger domain protein</fullName>
    </submittedName>
</protein>
<dbReference type="PROSITE" id="PS50048">
    <property type="entry name" value="ZN2_CY6_FUNGAL_2"/>
    <property type="match status" value="1"/>
</dbReference>
<dbReference type="PANTHER" id="PTHR37534:SF18">
    <property type="entry name" value="ZN(II)2CYS6 TRANSCRIPTION FACTOR (EUROFUNG)"/>
    <property type="match status" value="1"/>
</dbReference>
<dbReference type="OrthoDB" id="5418899at2759"/>
<dbReference type="GO" id="GO:0008270">
    <property type="term" value="F:zinc ion binding"/>
    <property type="evidence" value="ECO:0007669"/>
    <property type="project" value="InterPro"/>
</dbReference>
<dbReference type="GO" id="GO:0000981">
    <property type="term" value="F:DNA-binding transcription factor activity, RNA polymerase II-specific"/>
    <property type="evidence" value="ECO:0007669"/>
    <property type="project" value="InterPro"/>
</dbReference>